<dbReference type="EMBL" id="CAJOBI010120130">
    <property type="protein sequence ID" value="CAF4674110.1"/>
    <property type="molecule type" value="Genomic_DNA"/>
</dbReference>
<protein>
    <submittedName>
        <fullName evidence="2">Uncharacterized protein</fullName>
    </submittedName>
</protein>
<dbReference type="InterPro" id="IPR001258">
    <property type="entry name" value="NHL_repeat"/>
</dbReference>
<dbReference type="AlphaFoldDB" id="A0A8S2ZUV0"/>
<name>A0A8S2ZUV0_9BILA</name>
<evidence type="ECO:0000313" key="2">
    <source>
        <dbReference type="EMBL" id="CAF4674110.1"/>
    </source>
</evidence>
<reference evidence="2" key="1">
    <citation type="submission" date="2021-02" db="EMBL/GenBank/DDBJ databases">
        <authorList>
            <person name="Nowell W R."/>
        </authorList>
    </citation>
    <scope>NUCLEOTIDE SEQUENCE</scope>
</reference>
<keyword evidence="1" id="KW-0677">Repeat</keyword>
<dbReference type="Proteomes" id="UP000676336">
    <property type="component" value="Unassembled WGS sequence"/>
</dbReference>
<sequence>DGISGYDNSKLASPIHVWVNEESDVIYIADSENNRIQRWLPNALIGNTIAGGAGEFIFWRESKE</sequence>
<dbReference type="Pfam" id="PF01436">
    <property type="entry name" value="NHL"/>
    <property type="match status" value="1"/>
</dbReference>
<gene>
    <name evidence="2" type="ORF">SMN809_LOCUS42017</name>
</gene>
<comment type="caution">
    <text evidence="2">The sequence shown here is derived from an EMBL/GenBank/DDBJ whole genome shotgun (WGS) entry which is preliminary data.</text>
</comment>
<proteinExistence type="predicted"/>
<dbReference type="Gene3D" id="2.120.10.30">
    <property type="entry name" value="TolB, C-terminal domain"/>
    <property type="match status" value="1"/>
</dbReference>
<accession>A0A8S2ZUV0</accession>
<feature type="non-terminal residue" evidence="2">
    <location>
        <position position="1"/>
    </location>
</feature>
<organism evidence="2 3">
    <name type="scientific">Rotaria magnacalcarata</name>
    <dbReference type="NCBI Taxonomy" id="392030"/>
    <lineage>
        <taxon>Eukaryota</taxon>
        <taxon>Metazoa</taxon>
        <taxon>Spiralia</taxon>
        <taxon>Gnathifera</taxon>
        <taxon>Rotifera</taxon>
        <taxon>Eurotatoria</taxon>
        <taxon>Bdelloidea</taxon>
        <taxon>Philodinida</taxon>
        <taxon>Philodinidae</taxon>
        <taxon>Rotaria</taxon>
    </lineage>
</organism>
<evidence type="ECO:0000313" key="3">
    <source>
        <dbReference type="Proteomes" id="UP000676336"/>
    </source>
</evidence>
<dbReference type="InterPro" id="IPR011042">
    <property type="entry name" value="6-blade_b-propeller_TolB-like"/>
</dbReference>
<evidence type="ECO:0000256" key="1">
    <source>
        <dbReference type="ARBA" id="ARBA00022737"/>
    </source>
</evidence>